<proteinExistence type="predicted"/>
<dbReference type="Proteomes" id="UP000696573">
    <property type="component" value="Unassembled WGS sequence"/>
</dbReference>
<evidence type="ECO:0000313" key="3">
    <source>
        <dbReference type="Proteomes" id="UP000696573"/>
    </source>
</evidence>
<name>A0A9N9VDM1_9HYPO</name>
<feature type="compositionally biased region" description="Polar residues" evidence="1">
    <location>
        <begin position="1"/>
        <end position="15"/>
    </location>
</feature>
<keyword evidence="3" id="KW-1185">Reference proteome</keyword>
<dbReference type="EMBL" id="CABFNQ020000645">
    <property type="protein sequence ID" value="CAH0020578.1"/>
    <property type="molecule type" value="Genomic_DNA"/>
</dbReference>
<reference evidence="2" key="1">
    <citation type="submission" date="2021-10" db="EMBL/GenBank/DDBJ databases">
        <authorList>
            <person name="Piombo E."/>
        </authorList>
    </citation>
    <scope>NUCLEOTIDE SEQUENCE</scope>
</reference>
<protein>
    <submittedName>
        <fullName evidence="2">Uncharacterized protein</fullName>
    </submittedName>
</protein>
<sequence>MGSVEFGNQKSSANQHIEDQIQGAKGQSPSQDEKRDPRTPVGVLANQSSVDELCTGTIIRWKEGDPENPYNFSIYHGQLASE</sequence>
<comment type="caution">
    <text evidence="2">The sequence shown here is derived from an EMBL/GenBank/DDBJ whole genome shotgun (WGS) entry which is preliminary data.</text>
</comment>
<organism evidence="2 3">
    <name type="scientific">Clonostachys rhizophaga</name>
    <dbReference type="NCBI Taxonomy" id="160324"/>
    <lineage>
        <taxon>Eukaryota</taxon>
        <taxon>Fungi</taxon>
        <taxon>Dikarya</taxon>
        <taxon>Ascomycota</taxon>
        <taxon>Pezizomycotina</taxon>
        <taxon>Sordariomycetes</taxon>
        <taxon>Hypocreomycetidae</taxon>
        <taxon>Hypocreales</taxon>
        <taxon>Bionectriaceae</taxon>
        <taxon>Clonostachys</taxon>
    </lineage>
</organism>
<gene>
    <name evidence="2" type="ORF">CRHIZ90672A_00004389</name>
</gene>
<evidence type="ECO:0000313" key="2">
    <source>
        <dbReference type="EMBL" id="CAH0020578.1"/>
    </source>
</evidence>
<evidence type="ECO:0000256" key="1">
    <source>
        <dbReference type="SAM" id="MobiDB-lite"/>
    </source>
</evidence>
<feature type="region of interest" description="Disordered" evidence="1">
    <location>
        <begin position="1"/>
        <end position="47"/>
    </location>
</feature>
<accession>A0A9N9VDM1</accession>
<dbReference type="AlphaFoldDB" id="A0A9N9VDM1"/>